<evidence type="ECO:0000256" key="1">
    <source>
        <dbReference type="ARBA" id="ARBA00022729"/>
    </source>
</evidence>
<name>U2TP46_9ACTN</name>
<feature type="domain" description="Solute-binding protein family 3/N-terminal" evidence="3">
    <location>
        <begin position="50"/>
        <end position="277"/>
    </location>
</feature>
<feature type="signal peptide" evidence="2">
    <location>
        <begin position="1"/>
        <end position="31"/>
    </location>
</feature>
<evidence type="ECO:0000259" key="3">
    <source>
        <dbReference type="SMART" id="SM00062"/>
    </source>
</evidence>
<dbReference type="PROSITE" id="PS51318">
    <property type="entry name" value="TAT"/>
    <property type="match status" value="1"/>
</dbReference>
<evidence type="ECO:0000313" key="5">
    <source>
        <dbReference type="Proteomes" id="UP000016638"/>
    </source>
</evidence>
<feature type="chain" id="PRO_5038849366" evidence="2">
    <location>
        <begin position="32"/>
        <end position="288"/>
    </location>
</feature>
<dbReference type="PROSITE" id="PS51257">
    <property type="entry name" value="PROKAR_LIPOPROTEIN"/>
    <property type="match status" value="1"/>
</dbReference>
<sequence>MSIRILSRRQLVKASALAAVAPALMSLTACGGAQQANTTGSSSVDGFDGTFIVGFDQDFPPYGYVGDDGQYTGFDLNLAQAVCQREGWTYTPSAISWDAKDALLSGGQITCIWNGFTIEGRKDGYTFTNPYMENRQVIVVRADSDIDALSDLAGRNVITQADSAAYDLLTTDGAQAELGASFAQLQTIGEYNTAFMMLDNGSVDAIAVDYPVALYNMGGKGDSYRILDEYLSSEHFGVGFAKTDTGKALAAAVERDLQALDADGTVKQLCDTYADQGISYDLWVLPKA</sequence>
<keyword evidence="5" id="KW-1185">Reference proteome</keyword>
<dbReference type="eggNOG" id="COG0834">
    <property type="taxonomic scope" value="Bacteria"/>
</dbReference>
<dbReference type="SUPFAM" id="SSF53850">
    <property type="entry name" value="Periplasmic binding protein-like II"/>
    <property type="match status" value="1"/>
</dbReference>
<organism evidence="4 5">
    <name type="scientific">Olsenella profusa F0195</name>
    <dbReference type="NCBI Taxonomy" id="1125712"/>
    <lineage>
        <taxon>Bacteria</taxon>
        <taxon>Bacillati</taxon>
        <taxon>Actinomycetota</taxon>
        <taxon>Coriobacteriia</taxon>
        <taxon>Coriobacteriales</taxon>
        <taxon>Atopobiaceae</taxon>
        <taxon>Olsenella</taxon>
    </lineage>
</organism>
<dbReference type="Pfam" id="PF00497">
    <property type="entry name" value="SBP_bac_3"/>
    <property type="match status" value="1"/>
</dbReference>
<evidence type="ECO:0000313" key="4">
    <source>
        <dbReference type="EMBL" id="ERL07908.1"/>
    </source>
</evidence>
<reference evidence="4 5" key="1">
    <citation type="submission" date="2013-08" db="EMBL/GenBank/DDBJ databases">
        <authorList>
            <person name="Durkin A.S."/>
            <person name="Haft D.R."/>
            <person name="McCorrison J."/>
            <person name="Torralba M."/>
            <person name="Gillis M."/>
            <person name="Haft D.H."/>
            <person name="Methe B."/>
            <person name="Sutton G."/>
            <person name="Nelson K.E."/>
        </authorList>
    </citation>
    <scope>NUCLEOTIDE SEQUENCE [LARGE SCALE GENOMIC DNA]</scope>
    <source>
        <strain evidence="4 5">F0195</strain>
    </source>
</reference>
<dbReference type="Proteomes" id="UP000016638">
    <property type="component" value="Unassembled WGS sequence"/>
</dbReference>
<dbReference type="Gene3D" id="3.40.190.10">
    <property type="entry name" value="Periplasmic binding protein-like II"/>
    <property type="match status" value="2"/>
</dbReference>
<dbReference type="InterPro" id="IPR001638">
    <property type="entry name" value="Solute-binding_3/MltF_N"/>
</dbReference>
<keyword evidence="1 2" id="KW-0732">Signal</keyword>
<dbReference type="STRING" id="1125712.HMPREF1316_1822"/>
<dbReference type="RefSeq" id="WP_021726418.1">
    <property type="nucleotide sequence ID" value="NZ_AWEZ01000050.1"/>
</dbReference>
<dbReference type="PANTHER" id="PTHR35936:SF34">
    <property type="entry name" value="ABC TRANSPORTER EXTRACELLULAR-BINDING PROTEIN YCKB-RELATED"/>
    <property type="match status" value="1"/>
</dbReference>
<protein>
    <submittedName>
        <fullName evidence="4">ABC transporter, substrate-binding protein, family 3</fullName>
    </submittedName>
</protein>
<evidence type="ECO:0000256" key="2">
    <source>
        <dbReference type="SAM" id="SignalP"/>
    </source>
</evidence>
<accession>U2TP46</accession>
<dbReference type="AlphaFoldDB" id="U2TP46"/>
<dbReference type="PANTHER" id="PTHR35936">
    <property type="entry name" value="MEMBRANE-BOUND LYTIC MUREIN TRANSGLYCOSYLASE F"/>
    <property type="match status" value="1"/>
</dbReference>
<dbReference type="EMBL" id="AWEZ01000050">
    <property type="protein sequence ID" value="ERL07908.1"/>
    <property type="molecule type" value="Genomic_DNA"/>
</dbReference>
<dbReference type="InterPro" id="IPR006311">
    <property type="entry name" value="TAT_signal"/>
</dbReference>
<gene>
    <name evidence="4" type="ORF">HMPREF1316_1822</name>
</gene>
<proteinExistence type="predicted"/>
<dbReference type="SMART" id="SM00062">
    <property type="entry name" value="PBPb"/>
    <property type="match status" value="1"/>
</dbReference>
<dbReference type="PATRIC" id="fig|1125712.3.peg.1536"/>
<comment type="caution">
    <text evidence="4">The sequence shown here is derived from an EMBL/GenBank/DDBJ whole genome shotgun (WGS) entry which is preliminary data.</text>
</comment>